<dbReference type="OMA" id="IRIGIMV"/>
<reference evidence="2 3" key="1">
    <citation type="journal article" date="2014" name="Genome Biol.">
        <title>Transcriptome and methylome profiling reveals relics of genome dominance in the mesopolyploid Brassica oleracea.</title>
        <authorList>
            <person name="Parkin I.A."/>
            <person name="Koh C."/>
            <person name="Tang H."/>
            <person name="Robinson S.J."/>
            <person name="Kagale S."/>
            <person name="Clarke W.E."/>
            <person name="Town C.D."/>
            <person name="Nixon J."/>
            <person name="Krishnakumar V."/>
            <person name="Bidwell S.L."/>
            <person name="Denoeud F."/>
            <person name="Belcram H."/>
            <person name="Links M.G."/>
            <person name="Just J."/>
            <person name="Clarke C."/>
            <person name="Bender T."/>
            <person name="Huebert T."/>
            <person name="Mason A.S."/>
            <person name="Pires J.C."/>
            <person name="Barker G."/>
            <person name="Moore J."/>
            <person name="Walley P.G."/>
            <person name="Manoli S."/>
            <person name="Batley J."/>
            <person name="Edwards D."/>
            <person name="Nelson M.N."/>
            <person name="Wang X."/>
            <person name="Paterson A.H."/>
            <person name="King G."/>
            <person name="Bancroft I."/>
            <person name="Chalhoub B."/>
            <person name="Sharpe A.G."/>
        </authorList>
    </citation>
    <scope>NUCLEOTIDE SEQUENCE</scope>
    <source>
        <strain evidence="2 3">cv. TO1000</strain>
    </source>
</reference>
<proteinExistence type="predicted"/>
<dbReference type="AlphaFoldDB" id="A0A0D3AWF4"/>
<keyword evidence="1" id="KW-1133">Transmembrane helix</keyword>
<keyword evidence="1" id="KW-0472">Membrane</keyword>
<dbReference type="HOGENOM" id="CLU_2577158_0_0_1"/>
<dbReference type="EnsemblPlants" id="Bo2g146460.1">
    <property type="protein sequence ID" value="Bo2g146460.1"/>
    <property type="gene ID" value="Bo2g146460"/>
</dbReference>
<protein>
    <submittedName>
        <fullName evidence="2">Uncharacterized protein</fullName>
    </submittedName>
</protein>
<name>A0A0D3AWF4_BRAOL</name>
<sequence>MIVFTVEGNTMNSRLRMRDPSALDIVSPLRAAWQRRLIMAICFSLESTLVLVGLTTSLLILPPLPHPSFMLLLIRIGIMVC</sequence>
<evidence type="ECO:0000256" key="1">
    <source>
        <dbReference type="SAM" id="Phobius"/>
    </source>
</evidence>
<keyword evidence="1" id="KW-0812">Transmembrane</keyword>
<dbReference type="Gramene" id="Bo2g146460.1">
    <property type="protein sequence ID" value="Bo2g146460.1"/>
    <property type="gene ID" value="Bo2g146460"/>
</dbReference>
<evidence type="ECO:0000313" key="2">
    <source>
        <dbReference type="EnsemblPlants" id="Bo2g146460.1"/>
    </source>
</evidence>
<reference evidence="2" key="2">
    <citation type="submission" date="2015-03" db="UniProtKB">
        <authorList>
            <consortium name="EnsemblPlants"/>
        </authorList>
    </citation>
    <scope>IDENTIFICATION</scope>
</reference>
<organism evidence="2 3">
    <name type="scientific">Brassica oleracea var. oleracea</name>
    <dbReference type="NCBI Taxonomy" id="109376"/>
    <lineage>
        <taxon>Eukaryota</taxon>
        <taxon>Viridiplantae</taxon>
        <taxon>Streptophyta</taxon>
        <taxon>Embryophyta</taxon>
        <taxon>Tracheophyta</taxon>
        <taxon>Spermatophyta</taxon>
        <taxon>Magnoliopsida</taxon>
        <taxon>eudicotyledons</taxon>
        <taxon>Gunneridae</taxon>
        <taxon>Pentapetalae</taxon>
        <taxon>rosids</taxon>
        <taxon>malvids</taxon>
        <taxon>Brassicales</taxon>
        <taxon>Brassicaceae</taxon>
        <taxon>Brassiceae</taxon>
        <taxon>Brassica</taxon>
    </lineage>
</organism>
<feature type="transmembrane region" description="Helical" evidence="1">
    <location>
        <begin position="37"/>
        <end position="61"/>
    </location>
</feature>
<accession>A0A0D3AWF4</accession>
<dbReference type="Proteomes" id="UP000032141">
    <property type="component" value="Chromosome C2"/>
</dbReference>
<evidence type="ECO:0000313" key="3">
    <source>
        <dbReference type="Proteomes" id="UP000032141"/>
    </source>
</evidence>
<keyword evidence="3" id="KW-1185">Reference proteome</keyword>